<dbReference type="EMBL" id="CP055898">
    <property type="protein sequence ID" value="QKX54075.1"/>
    <property type="molecule type" value="Genomic_DNA"/>
</dbReference>
<dbReference type="OrthoDB" id="1606438at2759"/>
<dbReference type="Proteomes" id="UP000509510">
    <property type="component" value="Chromosome I"/>
</dbReference>
<reference evidence="2" key="1">
    <citation type="submission" date="2020-06" db="EMBL/GenBank/DDBJ databases">
        <title>A chromosome-scale genome assembly of Talaromyces rugulosus W13939.</title>
        <authorList>
            <person name="Wang B."/>
            <person name="Guo L."/>
            <person name="Ye K."/>
            <person name="Wang L."/>
        </authorList>
    </citation>
    <scope>NUCLEOTIDE SEQUENCE [LARGE SCALE GENOMIC DNA]</scope>
    <source>
        <strain evidence="2">W13939</strain>
    </source>
</reference>
<dbReference type="RefSeq" id="XP_035340254.1">
    <property type="nucleotide sequence ID" value="XM_035484361.1"/>
</dbReference>
<dbReference type="InterPro" id="IPR036388">
    <property type="entry name" value="WH-like_DNA-bd_sf"/>
</dbReference>
<proteinExistence type="predicted"/>
<protein>
    <recommendedName>
        <fullName evidence="3">O-methyltransferase domain-containing protein</fullName>
    </recommendedName>
</protein>
<dbReference type="PANTHER" id="PTHR43712">
    <property type="entry name" value="PUTATIVE (AFU_ORTHOLOGUE AFUA_4G14580)-RELATED"/>
    <property type="match status" value="1"/>
</dbReference>
<dbReference type="SUPFAM" id="SSF46785">
    <property type="entry name" value="Winged helix' DNA-binding domain"/>
    <property type="match status" value="1"/>
</dbReference>
<evidence type="ECO:0008006" key="3">
    <source>
        <dbReference type="Google" id="ProtNLM"/>
    </source>
</evidence>
<sequence>MMDNLNQLQIYSTELATAFTSFLSHSQNSNFQQGPIAQPASDMNEVQRAREKILSLLTKIRTLIWGPTDFLQHLASQNEILACLHWLGENQILACIPLAGSVPIKDIADLTGVSATQLSRIIRLGATVGFLAEPKADHVAHTQLSASFFSNPSLLDAATFLSEFVAPATLQVPQQVTQRASDSQPQHCSDNNVLPSVELFHVARERRPKINRQWPAYLHHVGGVYTAKDVAAILTQLNWAKIGNVPDVCIVEVNVQPLSSSIGQCLAEIYPTLYFNVQVLDQEPGVASGRELEDFNPRLTITGRTLGKRQAVSEAVVYILHLPSASPSLVLNELTAHLDALRTRGSIMLILTARVLPELGSLSDPGAEATARSRDLSLLQLTNEGEMEMDELLEVIGTVRDNTGKLVVTKKLCARNGLIVALVVKYQAGQSMREI</sequence>
<keyword evidence="2" id="KW-1185">Reference proteome</keyword>
<dbReference type="PANTHER" id="PTHR43712:SF15">
    <property type="entry name" value="MONODICTYPHENONE CLUSTER TRANSCRIPTIONAL COACTIVATOR MDPA"/>
    <property type="match status" value="1"/>
</dbReference>
<dbReference type="InterPro" id="IPR036390">
    <property type="entry name" value="WH_DNA-bd_sf"/>
</dbReference>
<dbReference type="Gene3D" id="1.10.10.10">
    <property type="entry name" value="Winged helix-like DNA-binding domain superfamily/Winged helix DNA-binding domain"/>
    <property type="match status" value="1"/>
</dbReference>
<organism evidence="1 2">
    <name type="scientific">Talaromyces rugulosus</name>
    <name type="common">Penicillium rugulosum</name>
    <dbReference type="NCBI Taxonomy" id="121627"/>
    <lineage>
        <taxon>Eukaryota</taxon>
        <taxon>Fungi</taxon>
        <taxon>Dikarya</taxon>
        <taxon>Ascomycota</taxon>
        <taxon>Pezizomycotina</taxon>
        <taxon>Eurotiomycetes</taxon>
        <taxon>Eurotiomycetidae</taxon>
        <taxon>Eurotiales</taxon>
        <taxon>Trichocomaceae</taxon>
        <taxon>Talaromyces</taxon>
        <taxon>Talaromyces sect. Islandici</taxon>
    </lineage>
</organism>
<dbReference type="GeneID" id="55988671"/>
<name>A0A7H8QKR1_TALRU</name>
<accession>A0A7H8QKR1</accession>
<gene>
    <name evidence="1" type="ORF">TRUGW13939_01158</name>
</gene>
<dbReference type="AlphaFoldDB" id="A0A7H8QKR1"/>
<dbReference type="KEGG" id="trg:TRUGW13939_01158"/>
<evidence type="ECO:0000313" key="2">
    <source>
        <dbReference type="Proteomes" id="UP000509510"/>
    </source>
</evidence>
<evidence type="ECO:0000313" key="1">
    <source>
        <dbReference type="EMBL" id="QKX54075.1"/>
    </source>
</evidence>